<keyword evidence="2" id="KW-1185">Reference proteome</keyword>
<proteinExistence type="predicted"/>
<accession>A0ACA9YC98</accession>
<sequence length="675" mass="77720">MSDTESETSTILESLPFETVLENLSKAANDAIETGDYLSYSTVLDVYFTDIDNYSYEQRDELLQSLLDVLTANKDLVYEIGWDIPSLIIDYFESDYDFEKALRKSPCSYRIFKIFEVLALNGNHKELFLKSCELMTSLDIEDITISDDIYAKEKILELKVYCLFELVGACLNKIGTMHPSRFLAMFTTSIINFIENNYSKFESHRMEYLLRRIYTFARNYGSIPVPSASYAKDYTESELETIKQDEDYLQRKLLRSLISEAIIRVGQNWSPGNANIFFNKISSKTAFTGNDGSILGRFHELCISYDISFKDVQTDFLVSTAKLFHGLDFNQPEDELTSQIFERGVKDYQENFFIPLTDSKEIKINPLGLLVYQNHYFVNNSIKGCNVTLKDSILTTIRLIVPMIVESKYNNKALHDLAVSWNWISLTTAINDLGLNGVKLELSSIPQVLIKIYYSCLIFILNKNSHPWYRGVKFTVLTLMTKMLTLTPEQLAYGFLRDSISDCPFHEYKSSLVGIFKELLTKDKLEHENDKDETVDEITESLKTTKIDEKPPLPSRDTKVSTKFLSLTDDRFNDILSLISRTHKECFTEVTEVGSDTENEDKNFKINYTLVSALSSLYNLLVVLRNEESFNTNKEKVDSLVSKWTKDLKSIKDQYKDNLNDVRVTELLLLTLERV</sequence>
<comment type="caution">
    <text evidence="1">The sequence shown here is derived from an EMBL/GenBank/DDBJ whole genome shotgun (WGS) entry which is preliminary data.</text>
</comment>
<evidence type="ECO:0000313" key="1">
    <source>
        <dbReference type="EMBL" id="CAH6722703.1"/>
    </source>
</evidence>
<evidence type="ECO:0000313" key="2">
    <source>
        <dbReference type="Proteomes" id="UP001152531"/>
    </source>
</evidence>
<protein>
    <submittedName>
        <fullName evidence="1">YAP1-binding protein 1</fullName>
    </submittedName>
</protein>
<name>A0ACA9YC98_9ASCO</name>
<gene>
    <name evidence="1" type="ORF">CLIB1444_10S04456</name>
</gene>
<reference evidence="1" key="1">
    <citation type="submission" date="2022-06" db="EMBL/GenBank/DDBJ databases">
        <authorList>
            <person name="Legras J.-L."/>
            <person name="Devillers H."/>
            <person name="Grondin C."/>
        </authorList>
    </citation>
    <scope>NUCLEOTIDE SEQUENCE</scope>
    <source>
        <strain evidence="1">CLIB 1444</strain>
    </source>
</reference>
<organism evidence="1 2">
    <name type="scientific">[Candida] jaroonii</name>
    <dbReference type="NCBI Taxonomy" id="467808"/>
    <lineage>
        <taxon>Eukaryota</taxon>
        <taxon>Fungi</taxon>
        <taxon>Dikarya</taxon>
        <taxon>Ascomycota</taxon>
        <taxon>Saccharomycotina</taxon>
        <taxon>Pichiomycetes</taxon>
        <taxon>Debaryomycetaceae</taxon>
        <taxon>Yamadazyma</taxon>
    </lineage>
</organism>
<dbReference type="EMBL" id="CALSDN010000010">
    <property type="protein sequence ID" value="CAH6722703.1"/>
    <property type="molecule type" value="Genomic_DNA"/>
</dbReference>
<dbReference type="Proteomes" id="UP001152531">
    <property type="component" value="Unassembled WGS sequence"/>
</dbReference>